<protein>
    <submittedName>
        <fullName evidence="2">Uncharacterized protein</fullName>
    </submittedName>
</protein>
<accession>A0A0J9BJZ6</accession>
<name>A0A0J9BJZ6_9FIRM</name>
<dbReference type="AlphaFoldDB" id="A0A0J9BJZ6"/>
<dbReference type="PATRIC" id="fig|742734.4.peg.5650"/>
<dbReference type="GeneID" id="93165858"/>
<dbReference type="EMBL" id="ADLK01000049">
    <property type="protein sequence ID" value="KMW12559.1"/>
    <property type="molecule type" value="Genomic_DNA"/>
</dbReference>
<reference evidence="2 3" key="1">
    <citation type="submission" date="2011-04" db="EMBL/GenBank/DDBJ databases">
        <title>The Genome Sequence of Clostridium citroniae WAL-19142.</title>
        <authorList>
            <consortium name="The Broad Institute Genome Sequencing Platform"/>
            <person name="Earl A."/>
            <person name="Ward D."/>
            <person name="Feldgarden M."/>
            <person name="Gevers D."/>
            <person name="Warren Y.A."/>
            <person name="Tyrrell K.L."/>
            <person name="Citron D.M."/>
            <person name="Goldstein E.J."/>
            <person name="Daigneault M."/>
            <person name="Allen-Vercoe E."/>
            <person name="Young S.K."/>
            <person name="Zeng Q."/>
            <person name="Gargeya S."/>
            <person name="Fitzgerald M."/>
            <person name="Haas B."/>
            <person name="Abouelleil A."/>
            <person name="Alvarado L."/>
            <person name="Arachchi H.M."/>
            <person name="Berlin A."/>
            <person name="Brown A."/>
            <person name="Chapman S.B."/>
            <person name="Chen Z."/>
            <person name="Dunbar C."/>
            <person name="Freedman E."/>
            <person name="Gearin G."/>
            <person name="Gellesch M."/>
            <person name="Goldberg J."/>
            <person name="Griggs A."/>
            <person name="Gujja S."/>
            <person name="Heilman E.R."/>
            <person name="Heiman D."/>
            <person name="Howarth C."/>
            <person name="Larson L."/>
            <person name="Lui A."/>
            <person name="MacDonald P.J."/>
            <person name="Mehta T."/>
            <person name="Montmayeur A."/>
            <person name="Murphy C."/>
            <person name="Neiman D."/>
            <person name="Pearson M."/>
            <person name="Priest M."/>
            <person name="Roberts A."/>
            <person name="Saif S."/>
            <person name="Shea T."/>
            <person name="Shenoy N."/>
            <person name="Sisk P."/>
            <person name="Stolte C."/>
            <person name="Sykes S."/>
            <person name="White J."/>
            <person name="Yandava C."/>
            <person name="Wortman J."/>
            <person name="Nusbaum C."/>
            <person name="Birren B."/>
        </authorList>
    </citation>
    <scope>NUCLEOTIDE SEQUENCE [LARGE SCALE GENOMIC DNA]</scope>
    <source>
        <strain evidence="2 3">WAL-19142</strain>
    </source>
</reference>
<evidence type="ECO:0000256" key="1">
    <source>
        <dbReference type="SAM" id="Coils"/>
    </source>
</evidence>
<comment type="caution">
    <text evidence="2">The sequence shown here is derived from an EMBL/GenBank/DDBJ whole genome shotgun (WGS) entry which is preliminary data.</text>
</comment>
<evidence type="ECO:0000313" key="3">
    <source>
        <dbReference type="Proteomes" id="UP000037392"/>
    </source>
</evidence>
<sequence length="94" mass="10830">MSERTLLKKVNDLKALEAQKKAIEKQMEALQEDIKKELQARGQEETEVGDWMVRFKAVISNKFNAKAFAADHPKLYQKYRGQSQAMRFTVNAQG</sequence>
<evidence type="ECO:0000313" key="2">
    <source>
        <dbReference type="EMBL" id="KMW12559.1"/>
    </source>
</evidence>
<gene>
    <name evidence="2" type="ORF">HMPREF9470_05284</name>
</gene>
<dbReference type="OrthoDB" id="2061219at2"/>
<proteinExistence type="predicted"/>
<organism evidence="2 3">
    <name type="scientific">[Clostridium] citroniae WAL-19142</name>
    <dbReference type="NCBI Taxonomy" id="742734"/>
    <lineage>
        <taxon>Bacteria</taxon>
        <taxon>Bacillati</taxon>
        <taxon>Bacillota</taxon>
        <taxon>Clostridia</taxon>
        <taxon>Lachnospirales</taxon>
        <taxon>Lachnospiraceae</taxon>
        <taxon>Enterocloster</taxon>
    </lineage>
</organism>
<dbReference type="Proteomes" id="UP000037392">
    <property type="component" value="Unassembled WGS sequence"/>
</dbReference>
<dbReference type="RefSeq" id="WP_048931126.1">
    <property type="nucleotide sequence ID" value="NZ_KQ235886.1"/>
</dbReference>
<feature type="coiled-coil region" evidence="1">
    <location>
        <begin position="6"/>
        <end position="47"/>
    </location>
</feature>
<keyword evidence="1" id="KW-0175">Coiled coil</keyword>